<dbReference type="OrthoDB" id="8062037at2759"/>
<evidence type="ECO:0000256" key="4">
    <source>
        <dbReference type="PROSITE-ProRule" id="PRU00175"/>
    </source>
</evidence>
<dbReference type="PANTHER" id="PTHR15710:SF88">
    <property type="entry name" value="RING-TYPE DOMAIN-CONTAINING PROTEIN"/>
    <property type="match status" value="1"/>
</dbReference>
<name>A0A3B6FI86_WHEAT</name>
<dbReference type="Gramene" id="TraesARI3B03G01616680.1">
    <property type="protein sequence ID" value="TraesARI3B03G01616680.1.CDS1"/>
    <property type="gene ID" value="TraesARI3B03G01616680"/>
</dbReference>
<dbReference type="InterPro" id="IPR013083">
    <property type="entry name" value="Znf_RING/FYVE/PHD"/>
</dbReference>
<sequence>MEPRQLGMEESYAATAAEVLKPVEMPSNGEGCPICLGQEEAAATVWKETACGHSFHGRCVERWLEMKGTCPMCRRQLLVPPIATQRHICLPNPLMMMAIEILDRYPEIYSSEAYQQLRQIHVGDI</sequence>
<dbReference type="Gramene" id="TraesCLE_scaffold_109582_01G000100.1">
    <property type="protein sequence ID" value="TraesCLE_scaffold_109582_01G000100.1"/>
    <property type="gene ID" value="TraesCLE_scaffold_109582_01G000100"/>
</dbReference>
<dbReference type="Gramene" id="TraesJAG3B03G01601560.1">
    <property type="protein sequence ID" value="TraesJAG3B03G01601560.1.CDS1"/>
    <property type="gene ID" value="TraesJAG3B03G01601560"/>
</dbReference>
<evidence type="ECO:0000259" key="5">
    <source>
        <dbReference type="PROSITE" id="PS50089"/>
    </source>
</evidence>
<evidence type="ECO:0000313" key="7">
    <source>
        <dbReference type="Proteomes" id="UP000019116"/>
    </source>
</evidence>
<dbReference type="Proteomes" id="UP000019116">
    <property type="component" value="Chromosome 3B"/>
</dbReference>
<dbReference type="Gramene" id="TraesRN3B0100353500.1">
    <property type="protein sequence ID" value="TraesRN3B0100353500.1"/>
    <property type="gene ID" value="TraesRN3B0100353500"/>
</dbReference>
<dbReference type="Gramene" id="TraesJUL3B03G01605390.1">
    <property type="protein sequence ID" value="TraesJUL3B03G01605390.1.CDS1"/>
    <property type="gene ID" value="TraesJUL3B03G01605390"/>
</dbReference>
<dbReference type="Gramene" id="TraesLAC3B03G01534250.1">
    <property type="protein sequence ID" value="TraesLAC3B03G01534250.1.CDS1"/>
    <property type="gene ID" value="TraesLAC3B03G01534250"/>
</dbReference>
<dbReference type="SMR" id="A0A3B6FI86"/>
<dbReference type="SUPFAM" id="SSF57850">
    <property type="entry name" value="RING/U-box"/>
    <property type="match status" value="1"/>
</dbReference>
<dbReference type="Gramene" id="TraesCS3B02G152400.1">
    <property type="protein sequence ID" value="TraesCS3B02G152400.1.cds1"/>
    <property type="gene ID" value="TraesCS3B02G152400"/>
</dbReference>
<dbReference type="Pfam" id="PF13639">
    <property type="entry name" value="zf-RING_2"/>
    <property type="match status" value="1"/>
</dbReference>
<accession>A0A3B6FI86</accession>
<dbReference type="Gramene" id="TraesCAD_scaffold_131621_01G000100.1">
    <property type="protein sequence ID" value="TraesCAD_scaffold_131621_01G000100.1"/>
    <property type="gene ID" value="TraesCAD_scaffold_131621_01G000100"/>
</dbReference>
<dbReference type="STRING" id="4565.A0A3B6FI86"/>
<dbReference type="PROSITE" id="PS50089">
    <property type="entry name" value="ZF_RING_2"/>
    <property type="match status" value="1"/>
</dbReference>
<keyword evidence="1" id="KW-0479">Metal-binding</keyword>
<proteinExistence type="predicted"/>
<evidence type="ECO:0000256" key="3">
    <source>
        <dbReference type="ARBA" id="ARBA00022833"/>
    </source>
</evidence>
<keyword evidence="2 4" id="KW-0863">Zinc-finger</keyword>
<evidence type="ECO:0000256" key="2">
    <source>
        <dbReference type="ARBA" id="ARBA00022771"/>
    </source>
</evidence>
<dbReference type="Gramene" id="TraesCS3B03G0362800.1">
    <property type="protein sequence ID" value="TraesCS3B03G0362800.1.CDS1"/>
    <property type="gene ID" value="TraesCS3B03G0362800"/>
</dbReference>
<dbReference type="EnsemblPlants" id="TraesCS3B02G152400.1">
    <property type="protein sequence ID" value="TraesCS3B02G152400.1.cds1"/>
    <property type="gene ID" value="TraesCS3B02G152400"/>
</dbReference>
<evidence type="ECO:0000313" key="6">
    <source>
        <dbReference type="EnsemblPlants" id="TraesCS3B02G152400.1.cds1"/>
    </source>
</evidence>
<reference evidence="6" key="1">
    <citation type="submission" date="2018-08" db="EMBL/GenBank/DDBJ databases">
        <authorList>
            <person name="Rossello M."/>
        </authorList>
    </citation>
    <scope>NUCLEOTIDE SEQUENCE [LARGE SCALE GENOMIC DNA]</scope>
    <source>
        <strain evidence="6">cv. Chinese Spring</strain>
    </source>
</reference>
<dbReference type="AlphaFoldDB" id="A0A3B6FI86"/>
<protein>
    <recommendedName>
        <fullName evidence="5">RING-type domain-containing protein</fullName>
    </recommendedName>
</protein>
<dbReference type="SMART" id="SM00184">
    <property type="entry name" value="RING"/>
    <property type="match status" value="1"/>
</dbReference>
<dbReference type="GO" id="GO:0008270">
    <property type="term" value="F:zinc ion binding"/>
    <property type="evidence" value="ECO:0007669"/>
    <property type="project" value="UniProtKB-KW"/>
</dbReference>
<dbReference type="InterPro" id="IPR001841">
    <property type="entry name" value="Znf_RING"/>
</dbReference>
<dbReference type="Gene3D" id="3.30.40.10">
    <property type="entry name" value="Zinc/RING finger domain, C3HC4 (zinc finger)"/>
    <property type="match status" value="1"/>
</dbReference>
<keyword evidence="3" id="KW-0862">Zinc</keyword>
<dbReference type="Gramene" id="TraesROB_scaffold_178674_01G000100.1">
    <property type="protein sequence ID" value="TraesROB_scaffold_178674_01G000100.1"/>
    <property type="gene ID" value="TraesROB_scaffold_178674_01G000100"/>
</dbReference>
<dbReference type="PANTHER" id="PTHR15710">
    <property type="entry name" value="E3 UBIQUITIN-PROTEIN LIGASE PRAJA"/>
    <property type="match status" value="1"/>
</dbReference>
<organism evidence="6">
    <name type="scientific">Triticum aestivum</name>
    <name type="common">Wheat</name>
    <dbReference type="NCBI Taxonomy" id="4565"/>
    <lineage>
        <taxon>Eukaryota</taxon>
        <taxon>Viridiplantae</taxon>
        <taxon>Streptophyta</taxon>
        <taxon>Embryophyta</taxon>
        <taxon>Tracheophyta</taxon>
        <taxon>Spermatophyta</taxon>
        <taxon>Magnoliopsida</taxon>
        <taxon>Liliopsida</taxon>
        <taxon>Poales</taxon>
        <taxon>Poaceae</taxon>
        <taxon>BOP clade</taxon>
        <taxon>Pooideae</taxon>
        <taxon>Triticodae</taxon>
        <taxon>Triticeae</taxon>
        <taxon>Triticinae</taxon>
        <taxon>Triticum</taxon>
    </lineage>
</organism>
<evidence type="ECO:0000256" key="1">
    <source>
        <dbReference type="ARBA" id="ARBA00022723"/>
    </source>
</evidence>
<reference evidence="6" key="2">
    <citation type="submission" date="2018-10" db="UniProtKB">
        <authorList>
            <consortium name="EnsemblPlants"/>
        </authorList>
    </citation>
    <scope>IDENTIFICATION</scope>
</reference>
<keyword evidence="7" id="KW-1185">Reference proteome</keyword>
<dbReference type="Gramene" id="TraesMAC3B03G01592190.1">
    <property type="protein sequence ID" value="TraesMAC3B03G01592190.1.CDS1"/>
    <property type="gene ID" value="TraesMAC3B03G01592190"/>
</dbReference>
<dbReference type="Gramene" id="TraesSYM3B03G01614910.1">
    <property type="protein sequence ID" value="TraesSYM3B03G01614910.1.CDS1"/>
    <property type="gene ID" value="TraesSYM3B03G01614910"/>
</dbReference>
<dbReference type="Gramene" id="TraesLDM3B03G01592830.1">
    <property type="protein sequence ID" value="TraesLDM3B03G01592830.1.CDS1"/>
    <property type="gene ID" value="TraesLDM3B03G01592830"/>
</dbReference>
<feature type="domain" description="RING-type" evidence="5">
    <location>
        <begin position="32"/>
        <end position="74"/>
    </location>
</feature>